<organism evidence="2 3">
    <name type="scientific">Roseofilum casamattae BLCC-M143</name>
    <dbReference type="NCBI Taxonomy" id="3022442"/>
    <lineage>
        <taxon>Bacteria</taxon>
        <taxon>Bacillati</taxon>
        <taxon>Cyanobacteriota</taxon>
        <taxon>Cyanophyceae</taxon>
        <taxon>Desertifilales</taxon>
        <taxon>Desertifilaceae</taxon>
        <taxon>Roseofilum</taxon>
        <taxon>Roseofilum casamattae</taxon>
    </lineage>
</organism>
<dbReference type="InterPro" id="IPR004045">
    <property type="entry name" value="Glutathione_S-Trfase_N"/>
</dbReference>
<keyword evidence="3" id="KW-1185">Reference proteome</keyword>
<comment type="caution">
    <text evidence="2">The sequence shown here is derived from an EMBL/GenBank/DDBJ whole genome shotgun (WGS) entry which is preliminary data.</text>
</comment>
<evidence type="ECO:0000259" key="1">
    <source>
        <dbReference type="PROSITE" id="PS50404"/>
    </source>
</evidence>
<sequence length="264" mass="29304">MLELYQFELSQYSEKVRLILDYKELEYRTIEVTPGVGQLELFRLSGQRQVPVLKDGDTIVADSTAIALYLERQYPDKPILPADARERGLCLMMEEWADESIGIKSRKALYGGLSQDQSFRTSVLPDPVPDFVKMLVGSVPKELFEVLGYGVGAGPDEVKAARDSLQQDLEALSLMLVDGDRPYLISDRPTLADLTVAGLSITIKLPEGNYLNLPDSLKGKGIPGLADNPSYQPFFEWRDRLYAEVRKSSGSRPSGSSPTAIEIE</sequence>
<dbReference type="RefSeq" id="WP_283758791.1">
    <property type="nucleotide sequence ID" value="NZ_JAQOSQ010000012.1"/>
</dbReference>
<dbReference type="Gene3D" id="3.40.30.10">
    <property type="entry name" value="Glutaredoxin"/>
    <property type="match status" value="1"/>
</dbReference>
<dbReference type="EMBL" id="JAQOSQ010000012">
    <property type="protein sequence ID" value="MDJ1184139.1"/>
    <property type="molecule type" value="Genomic_DNA"/>
</dbReference>
<protein>
    <submittedName>
        <fullName evidence="2">Glutathione S-transferase family protein</fullName>
    </submittedName>
</protein>
<proteinExistence type="predicted"/>
<dbReference type="PROSITE" id="PS50404">
    <property type="entry name" value="GST_NTER"/>
    <property type="match status" value="1"/>
</dbReference>
<dbReference type="InterPro" id="IPR036282">
    <property type="entry name" value="Glutathione-S-Trfase_C_sf"/>
</dbReference>
<feature type="domain" description="GST N-terminal" evidence="1">
    <location>
        <begin position="1"/>
        <end position="78"/>
    </location>
</feature>
<dbReference type="PANTHER" id="PTHR42673">
    <property type="entry name" value="MALEYLACETOACETATE ISOMERASE"/>
    <property type="match status" value="1"/>
</dbReference>
<dbReference type="SUPFAM" id="SSF47616">
    <property type="entry name" value="GST C-terminal domain-like"/>
    <property type="match status" value="1"/>
</dbReference>
<dbReference type="CDD" id="cd00570">
    <property type="entry name" value="GST_N_family"/>
    <property type="match status" value="1"/>
</dbReference>
<dbReference type="Pfam" id="PF13417">
    <property type="entry name" value="GST_N_3"/>
    <property type="match status" value="1"/>
</dbReference>
<evidence type="ECO:0000313" key="3">
    <source>
        <dbReference type="Proteomes" id="UP001232992"/>
    </source>
</evidence>
<reference evidence="2 3" key="1">
    <citation type="submission" date="2023-01" db="EMBL/GenBank/DDBJ databases">
        <title>Novel diversity within Roseofilum (Cyanobacteria; Desertifilaceae) from marine benthic mats with descriptions of four novel species.</title>
        <authorList>
            <person name="Wang Y."/>
            <person name="Berthold D.E."/>
            <person name="Hu J."/>
            <person name="Lefler F.W."/>
            <person name="Laughinghouse H.D. IV."/>
        </authorList>
    </citation>
    <scope>NUCLEOTIDE SEQUENCE [LARGE SCALE GENOMIC DNA]</scope>
    <source>
        <strain evidence="2 3">BLCC-M143</strain>
    </source>
</reference>
<dbReference type="InterPro" id="IPR040079">
    <property type="entry name" value="Glutathione_S-Trfase"/>
</dbReference>
<dbReference type="Proteomes" id="UP001232992">
    <property type="component" value="Unassembled WGS sequence"/>
</dbReference>
<accession>A0ABT7BY68</accession>
<dbReference type="InterPro" id="IPR036249">
    <property type="entry name" value="Thioredoxin-like_sf"/>
</dbReference>
<dbReference type="SFLD" id="SFLDS00019">
    <property type="entry name" value="Glutathione_Transferase_(cytos"/>
    <property type="match status" value="1"/>
</dbReference>
<name>A0ABT7BY68_9CYAN</name>
<dbReference type="PANTHER" id="PTHR42673:SF4">
    <property type="entry name" value="MALEYLACETOACETATE ISOMERASE"/>
    <property type="match status" value="1"/>
</dbReference>
<gene>
    <name evidence="2" type="ORF">PMH09_13180</name>
</gene>
<dbReference type="SUPFAM" id="SSF52833">
    <property type="entry name" value="Thioredoxin-like"/>
    <property type="match status" value="1"/>
</dbReference>
<evidence type="ECO:0000313" key="2">
    <source>
        <dbReference type="EMBL" id="MDJ1184139.1"/>
    </source>
</evidence>